<protein>
    <submittedName>
        <fullName evidence="5">Pyruvate,water dikinase</fullName>
        <ecNumber evidence="5">2.7.9.2</ecNumber>
    </submittedName>
</protein>
<dbReference type="EC" id="2.7.9.2" evidence="5"/>
<feature type="domain" description="Pyruvate phosphate dikinase AMP/ATP-binding" evidence="3">
    <location>
        <begin position="22"/>
        <end position="223"/>
    </location>
</feature>
<keyword evidence="5" id="KW-0670">Pyruvate</keyword>
<evidence type="ECO:0000313" key="5">
    <source>
        <dbReference type="EMBL" id="NIH68548.1"/>
    </source>
</evidence>
<dbReference type="AlphaFoldDB" id="A0A846LSZ7"/>
<dbReference type="Gene3D" id="3.30.1490.20">
    <property type="entry name" value="ATP-grasp fold, A domain"/>
    <property type="match status" value="1"/>
</dbReference>
<dbReference type="Pfam" id="PF01326">
    <property type="entry name" value="PPDK_N"/>
    <property type="match status" value="1"/>
</dbReference>
<feature type="region of interest" description="Disordered" evidence="1">
    <location>
        <begin position="523"/>
        <end position="542"/>
    </location>
</feature>
<evidence type="ECO:0000313" key="7">
    <source>
        <dbReference type="Proteomes" id="UP000648663"/>
    </source>
</evidence>
<dbReference type="Gene3D" id="3.30.470.20">
    <property type="entry name" value="ATP-grasp fold, B domain"/>
    <property type="match status" value="2"/>
</dbReference>
<dbReference type="InterPro" id="IPR008279">
    <property type="entry name" value="PEP-util_enz_mobile_dom"/>
</dbReference>
<dbReference type="GO" id="GO:0008986">
    <property type="term" value="F:pyruvate, water dikinase activity"/>
    <property type="evidence" value="ECO:0007669"/>
    <property type="project" value="UniProtKB-EC"/>
</dbReference>
<dbReference type="GO" id="GO:0005524">
    <property type="term" value="F:ATP binding"/>
    <property type="evidence" value="ECO:0007669"/>
    <property type="project" value="InterPro"/>
</dbReference>
<dbReference type="EMBL" id="BMMI01000002">
    <property type="protein sequence ID" value="GGL58079.1"/>
    <property type="molecule type" value="Genomic_DNA"/>
</dbReference>
<reference evidence="4" key="1">
    <citation type="journal article" date="2014" name="Int. J. Syst. Evol. Microbiol.">
        <title>Complete genome of a new Firmicutes species belonging to the dominant human colonic microbiota ('Ruminococcus bicirculans') reveals two chromosomes and a selective capacity to utilize plant glucans.</title>
        <authorList>
            <consortium name="NISC Comparative Sequencing Program"/>
            <person name="Wegmann U."/>
            <person name="Louis P."/>
            <person name="Goesmann A."/>
            <person name="Henrissat B."/>
            <person name="Duncan S.H."/>
            <person name="Flint H.J."/>
        </authorList>
    </citation>
    <scope>NUCLEOTIDE SEQUENCE</scope>
    <source>
        <strain evidence="4">CGMCC 4.5581</strain>
    </source>
</reference>
<dbReference type="PANTHER" id="PTHR43615:SF1">
    <property type="entry name" value="PPDK_N DOMAIN-CONTAINING PROTEIN"/>
    <property type="match status" value="1"/>
</dbReference>
<feature type="compositionally biased region" description="Basic and acidic residues" evidence="1">
    <location>
        <begin position="530"/>
        <end position="542"/>
    </location>
</feature>
<dbReference type="SUPFAM" id="SSF52009">
    <property type="entry name" value="Phosphohistidine domain"/>
    <property type="match status" value="1"/>
</dbReference>
<reference evidence="5 6" key="3">
    <citation type="submission" date="2020-02" db="EMBL/GenBank/DDBJ databases">
        <title>Sequencing the genomes of 1000 actinobacteria strains.</title>
        <authorList>
            <person name="Klenk H.-P."/>
        </authorList>
    </citation>
    <scope>NUCLEOTIDE SEQUENCE [LARGE SCALE GENOMIC DNA]</scope>
    <source>
        <strain evidence="5 6">DSM 45201</strain>
    </source>
</reference>
<keyword evidence="5" id="KW-0418">Kinase</keyword>
<feature type="domain" description="PEP-utilising enzyme mobile" evidence="2">
    <location>
        <begin position="706"/>
        <end position="775"/>
    </location>
</feature>
<evidence type="ECO:0000259" key="2">
    <source>
        <dbReference type="Pfam" id="PF00391"/>
    </source>
</evidence>
<dbReference type="Proteomes" id="UP000648663">
    <property type="component" value="Unassembled WGS sequence"/>
</dbReference>
<name>A0A846LSZ7_9ACTN</name>
<dbReference type="Pfam" id="PF00391">
    <property type="entry name" value="PEP-utilizers"/>
    <property type="match status" value="1"/>
</dbReference>
<proteinExistence type="predicted"/>
<reference evidence="7" key="2">
    <citation type="journal article" date="2019" name="Int. J. Syst. Evol. Microbiol.">
        <title>The Global Catalogue of Microorganisms (GCM) 10K type strain sequencing project: providing services to taxonomists for standard genome sequencing and annotation.</title>
        <authorList>
            <consortium name="The Broad Institute Genomics Platform"/>
            <consortium name="The Broad Institute Genome Sequencing Center for Infectious Disease"/>
            <person name="Wu L."/>
            <person name="Ma J."/>
        </authorList>
    </citation>
    <scope>NUCLEOTIDE SEQUENCE [LARGE SCALE GENOMIC DNA]</scope>
    <source>
        <strain evidence="7">CGMCC 4.5581</strain>
    </source>
</reference>
<organism evidence="5 6">
    <name type="scientific">Modestobacter marinus</name>
    <dbReference type="NCBI Taxonomy" id="477641"/>
    <lineage>
        <taxon>Bacteria</taxon>
        <taxon>Bacillati</taxon>
        <taxon>Actinomycetota</taxon>
        <taxon>Actinomycetes</taxon>
        <taxon>Geodermatophilales</taxon>
        <taxon>Geodermatophilaceae</taxon>
        <taxon>Modestobacter</taxon>
    </lineage>
</organism>
<comment type="caution">
    <text evidence="5">The sequence shown here is derived from an EMBL/GenBank/DDBJ whole genome shotgun (WGS) entry which is preliminary data.</text>
</comment>
<accession>A0A846LSZ7</accession>
<reference evidence="4" key="4">
    <citation type="submission" date="2024-05" db="EMBL/GenBank/DDBJ databases">
        <authorList>
            <person name="Sun Q."/>
            <person name="Zhou Y."/>
        </authorList>
    </citation>
    <scope>NUCLEOTIDE SEQUENCE</scope>
    <source>
        <strain evidence="4">CGMCC 4.5581</strain>
    </source>
</reference>
<dbReference type="InterPro" id="IPR002192">
    <property type="entry name" value="PPDK_AMP/ATP-bd"/>
</dbReference>
<evidence type="ECO:0000259" key="3">
    <source>
        <dbReference type="Pfam" id="PF01326"/>
    </source>
</evidence>
<evidence type="ECO:0000313" key="4">
    <source>
        <dbReference type="EMBL" id="GGL58079.1"/>
    </source>
</evidence>
<dbReference type="EMBL" id="JAAMPA010000001">
    <property type="protein sequence ID" value="NIH68548.1"/>
    <property type="molecule type" value="Genomic_DNA"/>
</dbReference>
<keyword evidence="7" id="KW-1185">Reference proteome</keyword>
<gene>
    <name evidence="5" type="ORF">FB380_002994</name>
    <name evidence="4" type="ORF">GCM10011589_12690</name>
</gene>
<dbReference type="Proteomes" id="UP000552836">
    <property type="component" value="Unassembled WGS sequence"/>
</dbReference>
<dbReference type="Gene3D" id="3.50.30.10">
    <property type="entry name" value="Phosphohistidine domain"/>
    <property type="match status" value="1"/>
</dbReference>
<dbReference type="InterPro" id="IPR051549">
    <property type="entry name" value="PEP_Utilizing_Enz"/>
</dbReference>
<dbReference type="SUPFAM" id="SSF56059">
    <property type="entry name" value="Glutathione synthetase ATP-binding domain-like"/>
    <property type="match status" value="1"/>
</dbReference>
<dbReference type="InterPro" id="IPR013815">
    <property type="entry name" value="ATP_grasp_subdomain_1"/>
</dbReference>
<keyword evidence="5" id="KW-0808">Transferase</keyword>
<dbReference type="PANTHER" id="PTHR43615">
    <property type="entry name" value="PHOSPHOENOLPYRUVATE SYNTHASE-RELATED"/>
    <property type="match status" value="1"/>
</dbReference>
<dbReference type="InterPro" id="IPR036637">
    <property type="entry name" value="Phosphohistidine_dom_sf"/>
</dbReference>
<sequence length="788" mass="82311">MSAPVVSADVVRLTPGAPCPREELGGKAASLDRMVQAGFPVPDTAVVTAAAYRSVAGQPELAGLLARLQAGDVVPAAEVDAAFDRVPVPAALADHLVSAAREVGGGGRIAVRSSATVEDMAGASFAGQYRSSLDVPPDRVVAAVRRTWASLWHPAPCAYRRAWGISSDDVAMPAVLMRMVPARSAGVVFTVDPGGTPGALRVEAVPELGEALVSGDRTPEVWLLPRGGDPRADVPPQVREAAALALRAEQAVGGTPQDVEWAWDGATTWLVQARPITTGPARTDDGSDTEPDGAELTTAGIGETLPGLLPPLVWDVSSFLVEEALRTGLSRLWELPGDRCGAHEFVRRVQGRAALDLDLLKAAARAVPGGSEAELERQYFGAALPGADEGVPARWWRTGRVQLRGAAARRAAIAEAAVVVPAVDAVLAAPPELSELADGAVLAYRQRLLDLGARAMTAEFAVASAAVAAYRELERTLAGHLGEEPAAAAVQRVTTGAGRARSRSATASAAVFAGPTWAERGVAALPAQPGRRDERDRARRDLEAELQSRPAWRRVRILTGQVVDVRVHVLRRLITDATDGLARREQVKAAVLALGGEVRRVHLELGSRLVRAGVLETATDVDLLSAAELPAALRGGPPPPAVLARRQRWLRQRAGDVPLPVRFTGSPSTSPAEPPSGDVLTGWAASPGRHTGRARVVREPVPDRLQPGEVLVAAATDAGWSPLFLRAGAIVVERGGPLSHAAIVARELGLPAVLNLAGATTVLDGRWVTVDGDTGVVTVHADGPGRQA</sequence>
<evidence type="ECO:0000256" key="1">
    <source>
        <dbReference type="SAM" id="MobiDB-lite"/>
    </source>
</evidence>
<evidence type="ECO:0000313" key="6">
    <source>
        <dbReference type="Proteomes" id="UP000552836"/>
    </source>
</evidence>
<dbReference type="RefSeq" id="WP_166755744.1">
    <property type="nucleotide sequence ID" value="NZ_BAABJU010000023.1"/>
</dbReference>